<organism evidence="2 3">
    <name type="scientific">Methylobacterium terrae</name>
    <dbReference type="NCBI Taxonomy" id="2202827"/>
    <lineage>
        <taxon>Bacteria</taxon>
        <taxon>Pseudomonadati</taxon>
        <taxon>Pseudomonadota</taxon>
        <taxon>Alphaproteobacteria</taxon>
        <taxon>Hyphomicrobiales</taxon>
        <taxon>Methylobacteriaceae</taxon>
        <taxon>Methylobacterium</taxon>
    </lineage>
</organism>
<accession>A0A2U8WTT9</accession>
<keyword evidence="3" id="KW-1185">Reference proteome</keyword>
<feature type="region of interest" description="Disordered" evidence="1">
    <location>
        <begin position="21"/>
        <end position="40"/>
    </location>
</feature>
<name>A0A2U8WTT9_9HYPH</name>
<dbReference type="AlphaFoldDB" id="A0A2U8WTT9"/>
<protein>
    <submittedName>
        <fullName evidence="2">Uncharacterized protein</fullName>
    </submittedName>
</protein>
<sequence>MTIRTETERAAAVAKMQEMISAGRQGRPMTDSEHHLFESLASDVAEFDAAPTAAKVEPAPPPSPAPAPSPPTTPPAMQAQGKIDTAHAVEICRICEAADAMHLASGLLVEGVTVAEARERAGAVSTIREMVATAHRLSPAAVSIDLAAAYLAERRSVQAARADLFARMVAAEEAVGEISSHPPPPSMVASGIADTRASMVKVLRARGIEPRSP</sequence>
<evidence type="ECO:0000256" key="1">
    <source>
        <dbReference type="SAM" id="MobiDB-lite"/>
    </source>
</evidence>
<reference evidence="2 3" key="1">
    <citation type="submission" date="2018-05" db="EMBL/GenBank/DDBJ databases">
        <title>Complete Genome Sequence of Methylobacterium sp. 17Sr1-28.</title>
        <authorList>
            <person name="Srinivasan S."/>
        </authorList>
    </citation>
    <scope>NUCLEOTIDE SEQUENCE [LARGE SCALE GENOMIC DNA]</scope>
    <source>
        <strain evidence="2 3">17Sr1-28</strain>
    </source>
</reference>
<dbReference type="OrthoDB" id="9806592at2"/>
<evidence type="ECO:0000313" key="2">
    <source>
        <dbReference type="EMBL" id="AWN49483.1"/>
    </source>
</evidence>
<dbReference type="RefSeq" id="WP_109961751.1">
    <property type="nucleotide sequence ID" value="NZ_CP029553.1"/>
</dbReference>
<evidence type="ECO:0000313" key="3">
    <source>
        <dbReference type="Proteomes" id="UP000245444"/>
    </source>
</evidence>
<proteinExistence type="predicted"/>
<dbReference type="EMBL" id="CP029553">
    <property type="protein sequence ID" value="AWN49483.1"/>
    <property type="molecule type" value="Genomic_DNA"/>
</dbReference>
<feature type="region of interest" description="Disordered" evidence="1">
    <location>
        <begin position="52"/>
        <end position="82"/>
    </location>
</feature>
<dbReference type="KEGG" id="mtea:DK419_26690"/>
<gene>
    <name evidence="2" type="ORF">DK419_26690</name>
</gene>
<dbReference type="Proteomes" id="UP000245444">
    <property type="component" value="Chromosome"/>
</dbReference>
<feature type="compositionally biased region" description="Pro residues" evidence="1">
    <location>
        <begin position="58"/>
        <end position="74"/>
    </location>
</feature>